<keyword evidence="2" id="KW-0808">Transferase</keyword>
<proteinExistence type="predicted"/>
<dbReference type="OrthoDB" id="9805629at2"/>
<evidence type="ECO:0000313" key="5">
    <source>
        <dbReference type="EMBL" id="RAQ97698.1"/>
    </source>
</evidence>
<dbReference type="PANTHER" id="PTHR30481">
    <property type="entry name" value="DNA ADENINE METHYLASE"/>
    <property type="match status" value="1"/>
</dbReference>
<dbReference type="Proteomes" id="UP000248706">
    <property type="component" value="Unassembled WGS sequence"/>
</dbReference>
<organism evidence="5 6">
    <name type="scientific">Thermogemmatispora tikiterensis</name>
    <dbReference type="NCBI Taxonomy" id="1825093"/>
    <lineage>
        <taxon>Bacteria</taxon>
        <taxon>Bacillati</taxon>
        <taxon>Chloroflexota</taxon>
        <taxon>Ktedonobacteria</taxon>
        <taxon>Thermogemmatisporales</taxon>
        <taxon>Thermogemmatisporaceae</taxon>
        <taxon>Thermogemmatispora</taxon>
    </lineage>
</organism>
<dbReference type="SUPFAM" id="SSF53335">
    <property type="entry name" value="S-adenosyl-L-methionine-dependent methyltransferases"/>
    <property type="match status" value="1"/>
</dbReference>
<keyword evidence="1" id="KW-0489">Methyltransferase</keyword>
<dbReference type="GO" id="GO:0032259">
    <property type="term" value="P:methylation"/>
    <property type="evidence" value="ECO:0007669"/>
    <property type="project" value="UniProtKB-KW"/>
</dbReference>
<dbReference type="InterPro" id="IPR029063">
    <property type="entry name" value="SAM-dependent_MTases_sf"/>
</dbReference>
<keyword evidence="3" id="KW-0949">S-adenosyl-L-methionine</keyword>
<dbReference type="GO" id="GO:0009307">
    <property type="term" value="P:DNA restriction-modification system"/>
    <property type="evidence" value="ECO:0007669"/>
    <property type="project" value="InterPro"/>
</dbReference>
<evidence type="ECO:0000256" key="3">
    <source>
        <dbReference type="ARBA" id="ARBA00022691"/>
    </source>
</evidence>
<evidence type="ECO:0000313" key="6">
    <source>
        <dbReference type="Proteomes" id="UP000248706"/>
    </source>
</evidence>
<dbReference type="GO" id="GO:0009007">
    <property type="term" value="F:site-specific DNA-methyltransferase (adenine-specific) activity"/>
    <property type="evidence" value="ECO:0007669"/>
    <property type="project" value="UniProtKB-EC"/>
</dbReference>
<dbReference type="GO" id="GO:0006298">
    <property type="term" value="P:mismatch repair"/>
    <property type="evidence" value="ECO:0007669"/>
    <property type="project" value="TreeGrafter"/>
</dbReference>
<evidence type="ECO:0000256" key="2">
    <source>
        <dbReference type="ARBA" id="ARBA00022679"/>
    </source>
</evidence>
<dbReference type="PANTHER" id="PTHR30481:SF2">
    <property type="entry name" value="SITE-SPECIFIC DNA-METHYLTRANSFERASE (ADENINE-SPECIFIC)"/>
    <property type="match status" value="1"/>
</dbReference>
<evidence type="ECO:0008006" key="7">
    <source>
        <dbReference type="Google" id="ProtNLM"/>
    </source>
</evidence>
<protein>
    <recommendedName>
        <fullName evidence="7">DNA methyltransferase</fullName>
    </recommendedName>
</protein>
<sequence>MVPLFADGPVVSSSSSPIPSQGELARPINVASVPQRSPFRYPGGKTWLVPYIRRWLSPASRAARGLSPARPTVLLEPFAGGGSVSLTAVAEGLVERALMVELDEDVAAVWQALLQESARTQLLQLLHSFELTPAGVEDWLARERHSLALAEHAFQTLLRNRVSHGGILAPGAGLLKHGEGGRGLRSRWYPATLRRRIEEIARLSPRLTFRQGDGLELLRHYLERHDVVSFIDPPYTLTGKRAGRRLYRYAELDHEALFRLVSRLAGDFLVTYDDTPEVRALARRYALTLAAVPMRTTHHTQQMELLIGRDLRWLETSWPS</sequence>
<reference evidence="5 6" key="1">
    <citation type="submission" date="2016-08" db="EMBL/GenBank/DDBJ databases">
        <title>Analysis of Carbohydrate Active Enzymes in Thermogemmatispora T81 Reveals Carbohydrate Degradation Ability.</title>
        <authorList>
            <person name="Tomazini A."/>
            <person name="Lal S."/>
            <person name="Stott M."/>
            <person name="Henrissat B."/>
            <person name="Polikarpov I."/>
            <person name="Sparling R."/>
            <person name="Levin D.B."/>
        </authorList>
    </citation>
    <scope>NUCLEOTIDE SEQUENCE [LARGE SCALE GENOMIC DNA]</scope>
    <source>
        <strain evidence="5 6">T81</strain>
    </source>
</reference>
<keyword evidence="6" id="KW-1185">Reference proteome</keyword>
<dbReference type="Gene3D" id="3.40.50.150">
    <property type="entry name" value="Vaccinia Virus protein VP39"/>
    <property type="match status" value="2"/>
</dbReference>
<feature type="region of interest" description="Disordered" evidence="4">
    <location>
        <begin position="1"/>
        <end position="22"/>
    </location>
</feature>
<evidence type="ECO:0000256" key="1">
    <source>
        <dbReference type="ARBA" id="ARBA00022603"/>
    </source>
</evidence>
<dbReference type="EMBL" id="MCIF01000002">
    <property type="protein sequence ID" value="RAQ97698.1"/>
    <property type="molecule type" value="Genomic_DNA"/>
</dbReference>
<dbReference type="Pfam" id="PF02086">
    <property type="entry name" value="MethyltransfD12"/>
    <property type="match status" value="1"/>
</dbReference>
<gene>
    <name evidence="5" type="ORF">A4R35_19320</name>
</gene>
<feature type="compositionally biased region" description="Low complexity" evidence="4">
    <location>
        <begin position="9"/>
        <end position="20"/>
    </location>
</feature>
<dbReference type="AlphaFoldDB" id="A0A328VIB3"/>
<evidence type="ECO:0000256" key="4">
    <source>
        <dbReference type="SAM" id="MobiDB-lite"/>
    </source>
</evidence>
<dbReference type="InterPro" id="IPR012327">
    <property type="entry name" value="MeTrfase_D12"/>
</dbReference>
<accession>A0A328VIB3</accession>
<name>A0A328VIB3_9CHLR</name>
<dbReference type="GO" id="GO:0043565">
    <property type="term" value="F:sequence-specific DNA binding"/>
    <property type="evidence" value="ECO:0007669"/>
    <property type="project" value="TreeGrafter"/>
</dbReference>
<comment type="caution">
    <text evidence="5">The sequence shown here is derived from an EMBL/GenBank/DDBJ whole genome shotgun (WGS) entry which is preliminary data.</text>
</comment>
<dbReference type="GO" id="GO:1904047">
    <property type="term" value="F:S-adenosyl-L-methionine binding"/>
    <property type="evidence" value="ECO:0007669"/>
    <property type="project" value="TreeGrafter"/>
</dbReference>